<reference evidence="1 2" key="1">
    <citation type="submission" date="2024-02" db="EMBL/GenBank/DDBJ databases">
        <authorList>
            <person name="Vignale AGUSTIN F."/>
            <person name="Sosa J E."/>
            <person name="Modenutti C."/>
        </authorList>
    </citation>
    <scope>NUCLEOTIDE SEQUENCE [LARGE SCALE GENOMIC DNA]</scope>
</reference>
<organism evidence="1 2">
    <name type="scientific">Ilex paraguariensis</name>
    <name type="common">yerba mate</name>
    <dbReference type="NCBI Taxonomy" id="185542"/>
    <lineage>
        <taxon>Eukaryota</taxon>
        <taxon>Viridiplantae</taxon>
        <taxon>Streptophyta</taxon>
        <taxon>Embryophyta</taxon>
        <taxon>Tracheophyta</taxon>
        <taxon>Spermatophyta</taxon>
        <taxon>Magnoliopsida</taxon>
        <taxon>eudicotyledons</taxon>
        <taxon>Gunneridae</taxon>
        <taxon>Pentapetalae</taxon>
        <taxon>asterids</taxon>
        <taxon>campanulids</taxon>
        <taxon>Aquifoliales</taxon>
        <taxon>Aquifoliaceae</taxon>
        <taxon>Ilex</taxon>
    </lineage>
</organism>
<dbReference type="EMBL" id="CAUOFW020007625">
    <property type="protein sequence ID" value="CAK9180007.1"/>
    <property type="molecule type" value="Genomic_DNA"/>
</dbReference>
<evidence type="ECO:0008006" key="3">
    <source>
        <dbReference type="Google" id="ProtNLM"/>
    </source>
</evidence>
<keyword evidence="2" id="KW-1185">Reference proteome</keyword>
<evidence type="ECO:0000313" key="2">
    <source>
        <dbReference type="Proteomes" id="UP001642360"/>
    </source>
</evidence>
<gene>
    <name evidence="1" type="ORF">ILEXP_LOCUS49961</name>
</gene>
<dbReference type="Proteomes" id="UP001642360">
    <property type="component" value="Unassembled WGS sequence"/>
</dbReference>
<protein>
    <recommendedName>
        <fullName evidence="3">AT5G11810-like protein</fullName>
    </recommendedName>
</protein>
<evidence type="ECO:0000313" key="1">
    <source>
        <dbReference type="EMBL" id="CAK9180007.1"/>
    </source>
</evidence>
<comment type="caution">
    <text evidence="1">The sequence shown here is derived from an EMBL/GenBank/DDBJ whole genome shotgun (WGS) entry which is preliminary data.</text>
</comment>
<dbReference type="PANTHER" id="PTHR35506:SF1">
    <property type="entry name" value="OS02G0135600 PROTEIN"/>
    <property type="match status" value="1"/>
</dbReference>
<dbReference type="AlphaFoldDB" id="A0ABC8UG91"/>
<name>A0ABC8UG91_9AQUA</name>
<accession>A0ABC8UG91</accession>
<sequence length="313" mass="34347">MADKPSRGLVLYGDGLARFINSSHTHLHSFASRACCGFLSLPHSPPSESEDARIVREFAELLDASEAYVSMSGEDTSKVACQGKSLMPTISERFMGMRAAIVTDNPSLRSFGGKLGFTVLQLVDLIDSSHPLAESPHDVVVSELLRLLGFQGGKTLEASQYDLVLVHMVAGEKSNGGKNMKSVHGLVGELMHMAEPGSEIGSRLHISLVMSYGTVSENDDLSLSVLNTNQQTNLSLLFPRQSYTMKGGHPRENVRHHCPMLIAQWQHAVTRKDLAETFSFRDFKEHGGNLTIPADRFLHEVAFKLWKAPKYGA</sequence>
<proteinExistence type="predicted"/>
<dbReference type="PANTHER" id="PTHR35506">
    <property type="entry name" value="OS02G0135600 PROTEIN"/>
    <property type="match status" value="1"/>
</dbReference>